<dbReference type="InterPro" id="IPR052025">
    <property type="entry name" value="Xyloglucanase_GH74"/>
</dbReference>
<dbReference type="Gene3D" id="2.130.10.10">
    <property type="entry name" value="YVTN repeat-like/Quinoprotein amine dehydrogenase"/>
    <property type="match status" value="2"/>
</dbReference>
<dbReference type="PANTHER" id="PTHR43739">
    <property type="entry name" value="XYLOGLUCANASE (EUROFUNG)"/>
    <property type="match status" value="1"/>
</dbReference>
<dbReference type="AlphaFoldDB" id="A0A1I2DTJ2"/>
<dbReference type="SUPFAM" id="SSF110296">
    <property type="entry name" value="Oligoxyloglucan reducing end-specific cellobiohydrolase"/>
    <property type="match status" value="2"/>
</dbReference>
<keyword evidence="4" id="KW-1185">Reference proteome</keyword>
<dbReference type="Pfam" id="PF15902">
    <property type="entry name" value="Sortilin-Vps10"/>
    <property type="match status" value="2"/>
</dbReference>
<proteinExistence type="predicted"/>
<feature type="domain" description="Sortilin N-terminal" evidence="2">
    <location>
        <begin position="89"/>
        <end position="216"/>
    </location>
</feature>
<name>A0A1I2DTJ2_9BACT</name>
<evidence type="ECO:0000259" key="2">
    <source>
        <dbReference type="Pfam" id="PF15902"/>
    </source>
</evidence>
<feature type="domain" description="Sortilin N-terminal" evidence="2">
    <location>
        <begin position="219"/>
        <end position="320"/>
    </location>
</feature>
<dbReference type="PANTHER" id="PTHR43739:SF5">
    <property type="entry name" value="EXO-ALPHA-SIALIDASE"/>
    <property type="match status" value="1"/>
</dbReference>
<dbReference type="EMBL" id="FONY01000008">
    <property type="protein sequence ID" value="SFE84034.1"/>
    <property type="molecule type" value="Genomic_DNA"/>
</dbReference>
<sequence>MIFSLWFLIYSWAFFTFFFLQEPKLYFIVNARKSGNLIGRDNDTKGLYVGMPNATTWQHLGWKNNIVWDIMIQEKLEGKTIFLACLNGVMQSKDDGKTWKILTNWEVSDALRIYAHPYYPQILYTLTSAGVWKSTDAGESWQCKNKGLKPVSQTFMTSLLFSIKNPKHLLAGTADGIVVSKDLGESWQTLALAGQEIHSLVASPNKVDFLFCATEENGVFISQDAGKTWQSRNNGLNSKTIYEVVLHPQNPNIAYCGGHQSGLYKTENCGEKWELLDNELKGKSIKSIAIYPEKPEIIFVGCLEGGLYKSTNGGKNFHCIGECDGRVWKVLFVP</sequence>
<gene>
    <name evidence="3" type="ORF">SAMN04488541_10088</name>
</gene>
<organism evidence="3 4">
    <name type="scientific">Thermoflexibacter ruber</name>
    <dbReference type="NCBI Taxonomy" id="1003"/>
    <lineage>
        <taxon>Bacteria</taxon>
        <taxon>Pseudomonadati</taxon>
        <taxon>Bacteroidota</taxon>
        <taxon>Cytophagia</taxon>
        <taxon>Cytophagales</taxon>
        <taxon>Thermoflexibacteraceae</taxon>
        <taxon>Thermoflexibacter</taxon>
    </lineage>
</organism>
<evidence type="ECO:0000313" key="4">
    <source>
        <dbReference type="Proteomes" id="UP000199513"/>
    </source>
</evidence>
<dbReference type="InterPro" id="IPR031778">
    <property type="entry name" value="Sortilin_N"/>
</dbReference>
<evidence type="ECO:0000256" key="1">
    <source>
        <dbReference type="ARBA" id="ARBA00022737"/>
    </source>
</evidence>
<evidence type="ECO:0000313" key="3">
    <source>
        <dbReference type="EMBL" id="SFE84034.1"/>
    </source>
</evidence>
<keyword evidence="1" id="KW-0677">Repeat</keyword>
<reference evidence="3 4" key="1">
    <citation type="submission" date="2016-10" db="EMBL/GenBank/DDBJ databases">
        <authorList>
            <person name="de Groot N.N."/>
        </authorList>
    </citation>
    <scope>NUCLEOTIDE SEQUENCE [LARGE SCALE GENOMIC DNA]</scope>
    <source>
        <strain>GEY</strain>
        <strain evidence="4">DSM 9560</strain>
    </source>
</reference>
<dbReference type="GO" id="GO:0010411">
    <property type="term" value="P:xyloglucan metabolic process"/>
    <property type="evidence" value="ECO:0007669"/>
    <property type="project" value="TreeGrafter"/>
</dbReference>
<dbReference type="Proteomes" id="UP000199513">
    <property type="component" value="Unassembled WGS sequence"/>
</dbReference>
<dbReference type="InterPro" id="IPR015943">
    <property type="entry name" value="WD40/YVTN_repeat-like_dom_sf"/>
</dbReference>
<dbReference type="STRING" id="1003.SAMN04488541_10088"/>
<accession>A0A1I2DTJ2</accession>
<protein>
    <submittedName>
        <fullName evidence="3">Sortilin, neurotensin receptor 3</fullName>
    </submittedName>
</protein>
<keyword evidence="3" id="KW-0675">Receptor</keyword>